<dbReference type="OrthoDB" id="6075445at2"/>
<dbReference type="PANTHER" id="PTHR40048">
    <property type="entry name" value="RHAMNOSYL O-METHYLTRANSFERASE"/>
    <property type="match status" value="1"/>
</dbReference>
<dbReference type="eggNOG" id="COG3754">
    <property type="taxonomic scope" value="Bacteria"/>
</dbReference>
<keyword evidence="2" id="KW-0808">Transferase</keyword>
<dbReference type="STRING" id="1193181.BN10_570035"/>
<reference evidence="3 4" key="1">
    <citation type="journal article" date="2013" name="ISME J.">
        <title>A metabolic model for members of the genus Tetrasphaera involved in enhanced biological phosphorus removal.</title>
        <authorList>
            <person name="Kristiansen R."/>
            <person name="Nguyen H.T.T."/>
            <person name="Saunders A.M."/>
            <person name="Nielsen J.L."/>
            <person name="Wimmer R."/>
            <person name="Le V.Q."/>
            <person name="McIlroy S.J."/>
            <person name="Petrovski S."/>
            <person name="Seviour R.J."/>
            <person name="Calteau A."/>
            <person name="Nielsen K.L."/>
            <person name="Nielsen P.H."/>
        </authorList>
    </citation>
    <scope>NUCLEOTIDE SEQUENCE [LARGE SCALE GENOMIC DNA]</scope>
    <source>
        <strain evidence="3 4">Lp2</strain>
    </source>
</reference>
<sequence>MSASTVGQFLSPMSFQDPPVITPSGWIEHGPFAAWLVEATSPDLLVELGTHWGYSFFAFCEAVRTLGLNTRCVAIDTWEGDEHAGFYSDEVHDYVASVAKGYGSTAAMMRMRFDQAVGSFEDGSIDVLHIDGRHLYEDAVEDFDTYLPKMSDRGVVVMHDIMERGHGFGVWRHWVELKDRYPTFEFRHEHGLGVVAVGQDAPEAIGRLTSLGEDSAEAEQVRRMYSQLGRAISGAEGMRRAEELQRALAAANERLQHTTDAIARQAAGRELTLLRTVRDLERDVREARHLTPNLFKGLLRERLRAEGVRLLDSQGPDQTMRDQLAALFDADYYASQHPELAPEEATFEHYVENGWPAHESPTPLIDPVWYLAVNPDVAAAGIPAVDHYLVFGESEGRDPNAVFDSSWYRRQHAQDLAPGELALTRFATVGHQEGHDPSPAFHTTWYLDRYPEVADSGRIALSDYLRDGALKGRDPHPDFDTSWYIAANADLCRDGTNPLVHYLTFGLEENRATNASGAHLCRS</sequence>
<dbReference type="RefSeq" id="WP_010850277.1">
    <property type="nucleotide sequence ID" value="NZ_HF570956.1"/>
</dbReference>
<dbReference type="Gene3D" id="3.40.50.150">
    <property type="entry name" value="Vaccinia Virus protein VP39"/>
    <property type="match status" value="1"/>
</dbReference>
<protein>
    <submittedName>
        <fullName evidence="3">Uncharacterized protein</fullName>
    </submittedName>
</protein>
<dbReference type="PANTHER" id="PTHR40048:SF1">
    <property type="entry name" value="RHAMNOSYL O-METHYLTRANSFERASE"/>
    <property type="match status" value="1"/>
</dbReference>
<evidence type="ECO:0000313" key="4">
    <source>
        <dbReference type="Proteomes" id="UP000013167"/>
    </source>
</evidence>
<dbReference type="EMBL" id="CAIZ01000127">
    <property type="protein sequence ID" value="CCH70428.1"/>
    <property type="molecule type" value="Genomic_DNA"/>
</dbReference>
<evidence type="ECO:0000256" key="1">
    <source>
        <dbReference type="ARBA" id="ARBA00022603"/>
    </source>
</evidence>
<name>N0E0D5_9MICO</name>
<organism evidence="3 4">
    <name type="scientific">Phycicoccus elongatus Lp2</name>
    <dbReference type="NCBI Taxonomy" id="1193181"/>
    <lineage>
        <taxon>Bacteria</taxon>
        <taxon>Bacillati</taxon>
        <taxon>Actinomycetota</taxon>
        <taxon>Actinomycetes</taxon>
        <taxon>Micrococcales</taxon>
        <taxon>Intrasporangiaceae</taxon>
        <taxon>Phycicoccus</taxon>
    </lineage>
</organism>
<keyword evidence="1" id="KW-0489">Methyltransferase</keyword>
<comment type="caution">
    <text evidence="3">The sequence shown here is derived from an EMBL/GenBank/DDBJ whole genome shotgun (WGS) entry which is preliminary data.</text>
</comment>
<dbReference type="GO" id="GO:0032259">
    <property type="term" value="P:methylation"/>
    <property type="evidence" value="ECO:0007669"/>
    <property type="project" value="UniProtKB-KW"/>
</dbReference>
<keyword evidence="4" id="KW-1185">Reference proteome</keyword>
<dbReference type="Proteomes" id="UP000013167">
    <property type="component" value="Unassembled WGS sequence"/>
</dbReference>
<dbReference type="HOGENOM" id="CLU_525618_0_0_11"/>
<dbReference type="SUPFAM" id="SSF53335">
    <property type="entry name" value="S-adenosyl-L-methionine-dependent methyltransferases"/>
    <property type="match status" value="1"/>
</dbReference>
<evidence type="ECO:0000313" key="3">
    <source>
        <dbReference type="EMBL" id="CCH70428.1"/>
    </source>
</evidence>
<proteinExistence type="predicted"/>
<dbReference type="GO" id="GO:0005886">
    <property type="term" value="C:plasma membrane"/>
    <property type="evidence" value="ECO:0007669"/>
    <property type="project" value="TreeGrafter"/>
</dbReference>
<dbReference type="InterPro" id="IPR029063">
    <property type="entry name" value="SAM-dependent_MTases_sf"/>
</dbReference>
<accession>N0E0D5</accession>
<gene>
    <name evidence="3" type="ORF">BN10_570035</name>
</gene>
<dbReference type="GO" id="GO:0008168">
    <property type="term" value="F:methyltransferase activity"/>
    <property type="evidence" value="ECO:0007669"/>
    <property type="project" value="UniProtKB-KW"/>
</dbReference>
<dbReference type="AlphaFoldDB" id="N0E0D5"/>
<evidence type="ECO:0000256" key="2">
    <source>
        <dbReference type="ARBA" id="ARBA00022679"/>
    </source>
</evidence>
<dbReference type="GO" id="GO:0071770">
    <property type="term" value="P:DIM/DIP cell wall layer assembly"/>
    <property type="evidence" value="ECO:0007669"/>
    <property type="project" value="TreeGrafter"/>
</dbReference>
<dbReference type="Pfam" id="PF13578">
    <property type="entry name" value="Methyltransf_24"/>
    <property type="match status" value="1"/>
</dbReference>